<dbReference type="AlphaFoldDB" id="A0AAW0G559"/>
<keyword evidence="1" id="KW-0862">Zinc</keyword>
<name>A0AAW0G559_9APHY</name>
<dbReference type="GO" id="GO:0008270">
    <property type="term" value="F:zinc ion binding"/>
    <property type="evidence" value="ECO:0007669"/>
    <property type="project" value="UniProtKB-KW"/>
</dbReference>
<feature type="domain" description="CCHC-type" evidence="2">
    <location>
        <begin position="37"/>
        <end position="53"/>
    </location>
</feature>
<organism evidence="3 4">
    <name type="scientific">Cerrena zonata</name>
    <dbReference type="NCBI Taxonomy" id="2478898"/>
    <lineage>
        <taxon>Eukaryota</taxon>
        <taxon>Fungi</taxon>
        <taxon>Dikarya</taxon>
        <taxon>Basidiomycota</taxon>
        <taxon>Agaricomycotina</taxon>
        <taxon>Agaricomycetes</taxon>
        <taxon>Polyporales</taxon>
        <taxon>Cerrenaceae</taxon>
        <taxon>Cerrena</taxon>
    </lineage>
</organism>
<keyword evidence="1" id="KW-0863">Zinc-finger</keyword>
<evidence type="ECO:0000313" key="3">
    <source>
        <dbReference type="EMBL" id="KAK7688461.1"/>
    </source>
</evidence>
<dbReference type="InterPro" id="IPR001878">
    <property type="entry name" value="Znf_CCHC"/>
</dbReference>
<dbReference type="GO" id="GO:0003676">
    <property type="term" value="F:nucleic acid binding"/>
    <property type="evidence" value="ECO:0007669"/>
    <property type="project" value="InterPro"/>
</dbReference>
<comment type="caution">
    <text evidence="3">The sequence shown here is derived from an EMBL/GenBank/DDBJ whole genome shotgun (WGS) entry which is preliminary data.</text>
</comment>
<accession>A0AAW0G559</accession>
<proteinExistence type="predicted"/>
<keyword evidence="4" id="KW-1185">Reference proteome</keyword>
<dbReference type="EMBL" id="JASBNA010000010">
    <property type="protein sequence ID" value="KAK7688461.1"/>
    <property type="molecule type" value="Genomic_DNA"/>
</dbReference>
<keyword evidence="1" id="KW-0479">Metal-binding</keyword>
<dbReference type="PROSITE" id="PS50158">
    <property type="entry name" value="ZF_CCHC"/>
    <property type="match status" value="1"/>
</dbReference>
<evidence type="ECO:0000313" key="4">
    <source>
        <dbReference type="Proteomes" id="UP001385951"/>
    </source>
</evidence>
<dbReference type="Proteomes" id="UP001385951">
    <property type="component" value="Unassembled WGS sequence"/>
</dbReference>
<gene>
    <name evidence="3" type="ORF">QCA50_007999</name>
</gene>
<sequence length="123" mass="14000">MLPKIRFPAQCYPNIYLPNEICPYPLKPGTEPLISNKCHGCGQKGHHQDQCTNHILSEHEQKWQGIAAWITCNARNEQNRTQLGTPPTNVNIVMPYQYYVRIGVIPGVDVHDYLPEFDSQGNV</sequence>
<protein>
    <recommendedName>
        <fullName evidence="2">CCHC-type domain-containing protein</fullName>
    </recommendedName>
</protein>
<reference evidence="3 4" key="1">
    <citation type="submission" date="2022-09" db="EMBL/GenBank/DDBJ databases">
        <authorList>
            <person name="Palmer J.M."/>
        </authorList>
    </citation>
    <scope>NUCLEOTIDE SEQUENCE [LARGE SCALE GENOMIC DNA]</scope>
    <source>
        <strain evidence="3 4">DSM 7382</strain>
    </source>
</reference>
<evidence type="ECO:0000259" key="2">
    <source>
        <dbReference type="PROSITE" id="PS50158"/>
    </source>
</evidence>
<evidence type="ECO:0000256" key="1">
    <source>
        <dbReference type="PROSITE-ProRule" id="PRU00047"/>
    </source>
</evidence>